<dbReference type="InterPro" id="IPR026590">
    <property type="entry name" value="Ssirtuin_cat_dom"/>
</dbReference>
<evidence type="ECO:0000313" key="7">
    <source>
        <dbReference type="Proteomes" id="UP000006556"/>
    </source>
</evidence>
<reference evidence="7" key="1">
    <citation type="journal article" date="2008" name="Genome Res.">
        <title>The genome of Pelotomaculum thermopropionicum reveals niche-associated evolution in anaerobic microbiota.</title>
        <authorList>
            <person name="Kosaka T."/>
            <person name="Kato S."/>
            <person name="Shimoyama T."/>
            <person name="Ishii S."/>
            <person name="Abe T."/>
            <person name="Watanabe K."/>
        </authorList>
    </citation>
    <scope>NUCLEOTIDE SEQUENCE [LARGE SCALE GENOMIC DNA]</scope>
    <source>
        <strain evidence="7">DSM 13744 / JCM 10971 / SI</strain>
    </source>
</reference>
<accession>A5D4P9</accession>
<proteinExistence type="predicted"/>
<protein>
    <recommendedName>
        <fullName evidence="1">protein acetyllysine N-acetyltransferase</fullName>
        <ecNumber evidence="1">2.3.1.286</ecNumber>
    </recommendedName>
</protein>
<dbReference type="Pfam" id="PF02146">
    <property type="entry name" value="SIR2"/>
    <property type="match status" value="1"/>
</dbReference>
<dbReference type="InterPro" id="IPR029035">
    <property type="entry name" value="DHS-like_NAD/FAD-binding_dom"/>
</dbReference>
<dbReference type="KEGG" id="pth:PTH_0615"/>
<dbReference type="Gene3D" id="3.30.1600.10">
    <property type="entry name" value="SIR2/SIRT2 'Small Domain"/>
    <property type="match status" value="1"/>
</dbReference>
<name>A5D4P9_PELTS</name>
<dbReference type="STRING" id="370438.PTH_0615"/>
<feature type="domain" description="Deacetylase sirtuin-type" evidence="5">
    <location>
        <begin position="1"/>
        <end position="278"/>
    </location>
</feature>
<dbReference type="EMBL" id="AP009389">
    <property type="protein sequence ID" value="BAF58796.1"/>
    <property type="molecule type" value="Genomic_DNA"/>
</dbReference>
<sequence length="278" mass="30935">MEDREKFKKAAEAIKNAKAVVITAGAGMGVDSGLPDFRGDKGFWKAYPLYERLGISFVEAANPAHFAFDPAFGWGFYGHRASLYRETAPHAGFQLLLDWIGRFGLDYFVATSNVDGHFQKAGFSGEKIYEVHGSIHYLQCLTPCSEEIWENNESIPVDHSTMRAQYIPKCPRCGAAARPNILMFGDFSWLSGRTDRQGARFRDFLHRHQEDRMAVIEIGAGTAVPTIRRLSEHLGSRRGATVIRINPREPQIGFPHLSLACGALEGLRGIDSFLEGKT</sequence>
<keyword evidence="3" id="KW-0520">NAD</keyword>
<comment type="caution">
    <text evidence="4">Lacks conserved residue(s) required for the propagation of feature annotation.</text>
</comment>
<evidence type="ECO:0000259" key="5">
    <source>
        <dbReference type="PROSITE" id="PS50305"/>
    </source>
</evidence>
<dbReference type="AlphaFoldDB" id="A5D4P9"/>
<keyword evidence="2" id="KW-0808">Transferase</keyword>
<dbReference type="Gene3D" id="3.40.50.1220">
    <property type="entry name" value="TPP-binding domain"/>
    <property type="match status" value="1"/>
</dbReference>
<evidence type="ECO:0000256" key="4">
    <source>
        <dbReference type="PROSITE-ProRule" id="PRU00236"/>
    </source>
</evidence>
<dbReference type="HOGENOM" id="CLU_023643_2_0_9"/>
<organism evidence="6 7">
    <name type="scientific">Pelotomaculum thermopropionicum (strain DSM 13744 / JCM 10971 / SI)</name>
    <dbReference type="NCBI Taxonomy" id="370438"/>
    <lineage>
        <taxon>Bacteria</taxon>
        <taxon>Bacillati</taxon>
        <taxon>Bacillota</taxon>
        <taxon>Clostridia</taxon>
        <taxon>Eubacteriales</taxon>
        <taxon>Desulfotomaculaceae</taxon>
        <taxon>Pelotomaculum</taxon>
    </lineage>
</organism>
<dbReference type="PANTHER" id="PTHR11085">
    <property type="entry name" value="NAD-DEPENDENT PROTEIN DEACYLASE SIRTUIN-5, MITOCHONDRIAL-RELATED"/>
    <property type="match status" value="1"/>
</dbReference>
<dbReference type="GO" id="GO:0070403">
    <property type="term" value="F:NAD+ binding"/>
    <property type="evidence" value="ECO:0007669"/>
    <property type="project" value="InterPro"/>
</dbReference>
<evidence type="ECO:0000256" key="3">
    <source>
        <dbReference type="ARBA" id="ARBA00023027"/>
    </source>
</evidence>
<keyword evidence="7" id="KW-1185">Reference proteome</keyword>
<dbReference type="eggNOG" id="COG0846">
    <property type="taxonomic scope" value="Bacteria"/>
</dbReference>
<gene>
    <name evidence="6" type="primary">SIR2</name>
    <name evidence="6" type="ordered locus">PTH_0615</name>
</gene>
<dbReference type="GO" id="GO:0017136">
    <property type="term" value="F:histone deacetylase activity, NAD-dependent"/>
    <property type="evidence" value="ECO:0007669"/>
    <property type="project" value="TreeGrafter"/>
</dbReference>
<evidence type="ECO:0000313" key="6">
    <source>
        <dbReference type="EMBL" id="BAF58796.1"/>
    </source>
</evidence>
<dbReference type="PROSITE" id="PS50305">
    <property type="entry name" value="SIRTUIN"/>
    <property type="match status" value="1"/>
</dbReference>
<evidence type="ECO:0000256" key="1">
    <source>
        <dbReference type="ARBA" id="ARBA00012928"/>
    </source>
</evidence>
<dbReference type="InterPro" id="IPR026591">
    <property type="entry name" value="Sirtuin_cat_small_dom_sf"/>
</dbReference>
<dbReference type="InterPro" id="IPR003000">
    <property type="entry name" value="Sirtuin"/>
</dbReference>
<dbReference type="Proteomes" id="UP000006556">
    <property type="component" value="Chromosome"/>
</dbReference>
<dbReference type="EC" id="2.3.1.286" evidence="1"/>
<dbReference type="InterPro" id="IPR050134">
    <property type="entry name" value="NAD-dep_sirtuin_deacylases"/>
</dbReference>
<dbReference type="PANTHER" id="PTHR11085:SF4">
    <property type="entry name" value="NAD-DEPENDENT PROTEIN DEACYLASE"/>
    <property type="match status" value="1"/>
</dbReference>
<evidence type="ECO:0000256" key="2">
    <source>
        <dbReference type="ARBA" id="ARBA00022679"/>
    </source>
</evidence>
<dbReference type="SUPFAM" id="SSF52467">
    <property type="entry name" value="DHS-like NAD/FAD-binding domain"/>
    <property type="match status" value="1"/>
</dbReference>